<evidence type="ECO:0000259" key="7">
    <source>
        <dbReference type="PROSITE" id="PS50004"/>
    </source>
</evidence>
<dbReference type="SMART" id="SM00239">
    <property type="entry name" value="C2"/>
    <property type="match status" value="1"/>
</dbReference>
<dbReference type="PROSITE" id="PS50004">
    <property type="entry name" value="C2"/>
    <property type="match status" value="1"/>
</dbReference>
<proteinExistence type="evidence at transcript level"/>
<dbReference type="InterPro" id="IPR000008">
    <property type="entry name" value="C2_dom"/>
</dbReference>
<dbReference type="GO" id="GO:0055037">
    <property type="term" value="C:recycling endosome"/>
    <property type="evidence" value="ECO:0007669"/>
    <property type="project" value="UniProtKB-SubCell"/>
</dbReference>
<evidence type="ECO:0000256" key="3">
    <source>
        <dbReference type="ARBA" id="ARBA00022553"/>
    </source>
</evidence>
<dbReference type="InterPro" id="IPR035892">
    <property type="entry name" value="C2_domain_sf"/>
</dbReference>
<gene>
    <name evidence="9" type="primary">Rab11fip1</name>
</gene>
<name>A0A6F9DPI7_9ASCI</name>
<comment type="subcellular location">
    <subcellularLocation>
        <location evidence="1">Recycling endosome</location>
    </subcellularLocation>
</comment>
<dbReference type="SUPFAM" id="SSF144270">
    <property type="entry name" value="Eferin C-derminal domain-like"/>
    <property type="match status" value="1"/>
</dbReference>
<feature type="compositionally biased region" description="Polar residues" evidence="6">
    <location>
        <begin position="194"/>
        <end position="222"/>
    </location>
</feature>
<evidence type="ECO:0000256" key="4">
    <source>
        <dbReference type="ARBA" id="ARBA00022753"/>
    </source>
</evidence>
<organism evidence="9">
    <name type="scientific">Phallusia mammillata</name>
    <dbReference type="NCBI Taxonomy" id="59560"/>
    <lineage>
        <taxon>Eukaryota</taxon>
        <taxon>Metazoa</taxon>
        <taxon>Chordata</taxon>
        <taxon>Tunicata</taxon>
        <taxon>Ascidiacea</taxon>
        <taxon>Phlebobranchia</taxon>
        <taxon>Ascidiidae</taxon>
        <taxon>Phallusia</taxon>
    </lineage>
</organism>
<accession>A0A6F9DPI7</accession>
<dbReference type="EMBL" id="LR789492">
    <property type="protein sequence ID" value="CAB3265354.1"/>
    <property type="molecule type" value="mRNA"/>
</dbReference>
<dbReference type="PROSITE" id="PS51511">
    <property type="entry name" value="FIP_RBD"/>
    <property type="match status" value="1"/>
</dbReference>
<evidence type="ECO:0000256" key="5">
    <source>
        <dbReference type="ARBA" id="ARBA00022927"/>
    </source>
</evidence>
<protein>
    <submittedName>
        <fullName evidence="9">Rab11 family-interacting protein 1</fullName>
    </submittedName>
</protein>
<keyword evidence="2" id="KW-0813">Transport</keyword>
<reference evidence="9" key="1">
    <citation type="submission" date="2020-04" db="EMBL/GenBank/DDBJ databases">
        <authorList>
            <person name="Neveu A P."/>
        </authorList>
    </citation>
    <scope>NUCLEOTIDE SEQUENCE</scope>
    <source>
        <tissue evidence="9">Whole embryo</tissue>
    </source>
</reference>
<feature type="region of interest" description="Disordered" evidence="6">
    <location>
        <begin position="194"/>
        <end position="229"/>
    </location>
</feature>
<dbReference type="SUPFAM" id="SSF49562">
    <property type="entry name" value="C2 domain (Calcium/lipid-binding domain, CaLB)"/>
    <property type="match status" value="1"/>
</dbReference>
<dbReference type="InterPro" id="IPR037789">
    <property type="entry name" value="FIP_classI"/>
</dbReference>
<dbReference type="GO" id="GO:0045055">
    <property type="term" value="P:regulated exocytosis"/>
    <property type="evidence" value="ECO:0007669"/>
    <property type="project" value="TreeGrafter"/>
</dbReference>
<dbReference type="InterPro" id="IPR019018">
    <property type="entry name" value="Rab-bd_FIP-RBD"/>
</dbReference>
<keyword evidence="4" id="KW-0967">Endosome</keyword>
<evidence type="ECO:0000313" key="9">
    <source>
        <dbReference type="EMBL" id="CAB3265354.1"/>
    </source>
</evidence>
<dbReference type="Pfam" id="PF09457">
    <property type="entry name" value="RBD-FIP"/>
    <property type="match status" value="1"/>
</dbReference>
<feature type="region of interest" description="Disordered" evidence="6">
    <location>
        <begin position="246"/>
        <end position="284"/>
    </location>
</feature>
<dbReference type="Pfam" id="PF00168">
    <property type="entry name" value="C2"/>
    <property type="match status" value="1"/>
</dbReference>
<dbReference type="Gene3D" id="2.60.40.150">
    <property type="entry name" value="C2 domain"/>
    <property type="match status" value="1"/>
</dbReference>
<feature type="domain" description="C2" evidence="7">
    <location>
        <begin position="1"/>
        <end position="113"/>
    </location>
</feature>
<dbReference type="PANTHER" id="PTHR15746:SF23">
    <property type="entry name" value="RAB11 INTERACTING PROTEIN, ISOFORM A"/>
    <property type="match status" value="1"/>
</dbReference>
<evidence type="ECO:0000256" key="1">
    <source>
        <dbReference type="ARBA" id="ARBA00004172"/>
    </source>
</evidence>
<feature type="region of interest" description="Disordered" evidence="6">
    <location>
        <begin position="318"/>
        <end position="369"/>
    </location>
</feature>
<feature type="compositionally biased region" description="Polar residues" evidence="6">
    <location>
        <begin position="335"/>
        <end position="344"/>
    </location>
</feature>
<dbReference type="AlphaFoldDB" id="A0A6F9DPI7"/>
<dbReference type="GO" id="GO:0015031">
    <property type="term" value="P:protein transport"/>
    <property type="evidence" value="ECO:0007669"/>
    <property type="project" value="UniProtKB-KW"/>
</dbReference>
<dbReference type="GO" id="GO:0031267">
    <property type="term" value="F:small GTPase binding"/>
    <property type="evidence" value="ECO:0007669"/>
    <property type="project" value="InterPro"/>
</dbReference>
<feature type="domain" description="FIP-RBD" evidence="8">
    <location>
        <begin position="406"/>
        <end position="468"/>
    </location>
</feature>
<keyword evidence="5" id="KW-0653">Protein transport</keyword>
<dbReference type="InterPro" id="IPR037245">
    <property type="entry name" value="FIP-RBD_C_sf"/>
</dbReference>
<keyword evidence="3" id="KW-0597">Phosphoprotein</keyword>
<evidence type="ECO:0000256" key="2">
    <source>
        <dbReference type="ARBA" id="ARBA00022448"/>
    </source>
</evidence>
<feature type="compositionally biased region" description="Low complexity" evidence="6">
    <location>
        <begin position="258"/>
        <end position="269"/>
    </location>
</feature>
<dbReference type="Gene3D" id="1.20.5.2440">
    <property type="match status" value="1"/>
</dbReference>
<evidence type="ECO:0000256" key="6">
    <source>
        <dbReference type="SAM" id="MobiDB-lite"/>
    </source>
</evidence>
<evidence type="ECO:0000259" key="8">
    <source>
        <dbReference type="PROSITE" id="PS51511"/>
    </source>
</evidence>
<sequence length="479" mass="53034">MWSPTDIVVTVKQARNLLVKGKNGVNDAYATIELGKEKFATSPERSNSPSWLTECSFSLPQGGVLNNKCVVFINVYHKRHGKLGLESDEFIGQAQIPLSALNCNDNKQRSRWYTLGSKKKDNKKERGEVEVGFKFLTLNRSGVLPDKKESPKPLRLLTTGLRGKFRRRSEDEDSGVGFGDAERFSPLGMGRSLENLSTISNSPTGTFERSFHTSSTTSSPGVLTSARGSARNLQSHQLGSAKAVSVDVLNKPPMPRISSSLSRSNSGGSSDKGHGSAMKQHVRNRSMPNAQLKTVMGQLHPSKSDVCINGNHLYVPGTQESSGCSSSSSPEFNRRTGSFTNLNESSSSSSLPNPRIKSSNNNSNTTKRHSIADINITNPRQKIAPLPNLYKPKNYYRLDVKELRKVSTIHEDSSTNFHTMSHEQLVKLATKQQAEIADRNQHLRELEDYIDSLLLRVMVCTPQILDQTFDIVGKQDRRF</sequence>
<dbReference type="PANTHER" id="PTHR15746">
    <property type="entry name" value="RAB11-RELATED"/>
    <property type="match status" value="1"/>
</dbReference>